<dbReference type="PANTHER" id="PTHR43300:SF7">
    <property type="entry name" value="UDP-N-ACETYLBACILLOSAMINE N-ACETYLTRANSFERASE"/>
    <property type="match status" value="1"/>
</dbReference>
<sequence length="217" mass="23405">MKNVLILGGQGNASVIGHAMLDAAQRGSQEYQFCGYVNDRDHCEEIEGHPVKGGLQDIPRLLEEGYYFLNTIYKIDGQRERIALFDSLTIPDDRLATFVHPTAYIAAHVELGPGCVVMPHAIISTNVKLGKCTRVMIGAIISHNCTIGAHTFVAAGSCSGSNLQVGEGVHISMNATVREFLTIGNYATLAMGSVLLKDVGELEVWAGNPAKMLRHAQ</sequence>
<dbReference type="SUPFAM" id="SSF51161">
    <property type="entry name" value="Trimeric LpxA-like enzymes"/>
    <property type="match status" value="1"/>
</dbReference>
<proteinExistence type="inferred from homology"/>
<comment type="similarity">
    <text evidence="1">Belongs to the transferase hexapeptide repeat family.</text>
</comment>
<evidence type="ECO:0000256" key="1">
    <source>
        <dbReference type="ARBA" id="ARBA00007274"/>
    </source>
</evidence>
<evidence type="ECO:0008006" key="4">
    <source>
        <dbReference type="Google" id="ProtNLM"/>
    </source>
</evidence>
<protein>
    <recommendedName>
        <fullName evidence="4">PglD N-terminal domain-containing protein</fullName>
    </recommendedName>
</protein>
<dbReference type="Gene3D" id="2.160.10.10">
    <property type="entry name" value="Hexapeptide repeat proteins"/>
    <property type="match status" value="1"/>
</dbReference>
<dbReference type="CDD" id="cd03360">
    <property type="entry name" value="LbH_AT_putative"/>
    <property type="match status" value="1"/>
</dbReference>
<gene>
    <name evidence="2" type="ORF">BEN49_12460</name>
</gene>
<reference evidence="2 3" key="1">
    <citation type="submission" date="2016-08" db="EMBL/GenBank/DDBJ databases">
        <title>Hymenobacter coccineus sp. nov., Hymenobacter lapidarius sp. nov. and Hymenobacter glacialis sp. nov., isolated from Antarctic soil.</title>
        <authorList>
            <person name="Sedlacek I."/>
            <person name="Kralova S."/>
            <person name="Kyrova K."/>
            <person name="Maslanova I."/>
            <person name="Stankova E."/>
            <person name="Vrbovska V."/>
            <person name="Nemec M."/>
            <person name="Bartak M."/>
            <person name="Svec P."/>
            <person name="Busse H.-J."/>
            <person name="Pantucek R."/>
        </authorList>
    </citation>
    <scope>NUCLEOTIDE SEQUENCE [LARGE SCALE GENOMIC DNA]</scope>
    <source>
        <strain evidence="2 3">CCM 8649</strain>
    </source>
</reference>
<dbReference type="PANTHER" id="PTHR43300">
    <property type="entry name" value="ACETYLTRANSFERASE"/>
    <property type="match status" value="1"/>
</dbReference>
<keyword evidence="3" id="KW-1185">Reference proteome</keyword>
<dbReference type="InterPro" id="IPR050179">
    <property type="entry name" value="Trans_hexapeptide_repeat"/>
</dbReference>
<comment type="caution">
    <text evidence="2">The sequence shown here is derived from an EMBL/GenBank/DDBJ whole genome shotgun (WGS) entry which is preliminary data.</text>
</comment>
<evidence type="ECO:0000313" key="3">
    <source>
        <dbReference type="Proteomes" id="UP000177506"/>
    </source>
</evidence>
<dbReference type="InterPro" id="IPR011004">
    <property type="entry name" value="Trimer_LpxA-like_sf"/>
</dbReference>
<dbReference type="OrthoDB" id="755870at2"/>
<dbReference type="InterPro" id="IPR020019">
    <property type="entry name" value="AcTrfase_PglD-like"/>
</dbReference>
<accession>A0A1G1SY11</accession>
<dbReference type="Proteomes" id="UP000177506">
    <property type="component" value="Unassembled WGS sequence"/>
</dbReference>
<dbReference type="AlphaFoldDB" id="A0A1G1SY11"/>
<evidence type="ECO:0000313" key="2">
    <source>
        <dbReference type="EMBL" id="OGX83501.1"/>
    </source>
</evidence>
<dbReference type="EMBL" id="MDZA01000416">
    <property type="protein sequence ID" value="OGX83501.1"/>
    <property type="molecule type" value="Genomic_DNA"/>
</dbReference>
<dbReference type="RefSeq" id="WP_070746198.1">
    <property type="nucleotide sequence ID" value="NZ_MDZA01000416.1"/>
</dbReference>
<name>A0A1G1SY11_9BACT</name>
<organism evidence="2 3">
    <name type="scientific">Hymenobacter coccineus</name>
    <dbReference type="NCBI Taxonomy" id="1908235"/>
    <lineage>
        <taxon>Bacteria</taxon>
        <taxon>Pseudomonadati</taxon>
        <taxon>Bacteroidota</taxon>
        <taxon>Cytophagia</taxon>
        <taxon>Cytophagales</taxon>
        <taxon>Hymenobacteraceae</taxon>
        <taxon>Hymenobacter</taxon>
    </lineage>
</organism>